<feature type="chain" id="PRO_5008353355" description="Alpha/beta hydrolase" evidence="1">
    <location>
        <begin position="23"/>
        <end position="359"/>
    </location>
</feature>
<dbReference type="AlphaFoldDB" id="A0A1A6XPC4"/>
<evidence type="ECO:0008006" key="4">
    <source>
        <dbReference type="Google" id="ProtNLM"/>
    </source>
</evidence>
<evidence type="ECO:0000313" key="2">
    <source>
        <dbReference type="EMBL" id="OBU64798.1"/>
    </source>
</evidence>
<dbReference type="SUPFAM" id="SSF53474">
    <property type="entry name" value="alpha/beta-Hydrolases"/>
    <property type="match status" value="1"/>
</dbReference>
<feature type="signal peptide" evidence="1">
    <location>
        <begin position="1"/>
        <end position="22"/>
    </location>
</feature>
<proteinExistence type="predicted"/>
<accession>A0A1A6XPC4</accession>
<name>A0A1A6XPC4_STEMA</name>
<reference evidence="2 3" key="1">
    <citation type="submission" date="2016-05" db="EMBL/GenBank/DDBJ databases">
        <title>Draft Genome Sequences of Stenotrophomonas maltophilia Strains Sm32COP, Sm41DVV, Sm46PAILV, SmF3, SmF22, SmSOFb1 and SmCVFa1, Isolated from Different Manures, in France.</title>
        <authorList>
            <person name="Nazaret S."/>
            <person name="Bodilis J."/>
        </authorList>
    </citation>
    <scope>NUCLEOTIDE SEQUENCE [LARGE SCALE GENOMIC DNA]</scope>
    <source>
        <strain evidence="2 3">Sm46PAILV</strain>
    </source>
</reference>
<evidence type="ECO:0000313" key="3">
    <source>
        <dbReference type="Proteomes" id="UP000092256"/>
    </source>
</evidence>
<dbReference type="EMBL" id="LYVJ01000013">
    <property type="protein sequence ID" value="OBU64798.1"/>
    <property type="molecule type" value="Genomic_DNA"/>
</dbReference>
<organism evidence="2 3">
    <name type="scientific">Stenotrophomonas maltophilia</name>
    <name type="common">Pseudomonas maltophilia</name>
    <name type="synonym">Xanthomonas maltophilia</name>
    <dbReference type="NCBI Taxonomy" id="40324"/>
    <lineage>
        <taxon>Bacteria</taxon>
        <taxon>Pseudomonadati</taxon>
        <taxon>Pseudomonadota</taxon>
        <taxon>Gammaproteobacteria</taxon>
        <taxon>Lysobacterales</taxon>
        <taxon>Lysobacteraceae</taxon>
        <taxon>Stenotrophomonas</taxon>
        <taxon>Stenotrophomonas maltophilia group</taxon>
    </lineage>
</organism>
<comment type="caution">
    <text evidence="2">The sequence shown here is derived from an EMBL/GenBank/DDBJ whole genome shotgun (WGS) entry which is preliminary data.</text>
</comment>
<protein>
    <recommendedName>
        <fullName evidence="4">Alpha/beta hydrolase</fullName>
    </recommendedName>
</protein>
<gene>
    <name evidence="2" type="ORF">A9K58_16245</name>
</gene>
<evidence type="ECO:0000256" key="1">
    <source>
        <dbReference type="SAM" id="SignalP"/>
    </source>
</evidence>
<dbReference type="OrthoDB" id="7197847at2"/>
<dbReference type="Gene3D" id="3.40.50.1820">
    <property type="entry name" value="alpha/beta hydrolase"/>
    <property type="match status" value="1"/>
</dbReference>
<dbReference type="RefSeq" id="WP_065200322.1">
    <property type="nucleotide sequence ID" value="NZ_LYVJ01000013.1"/>
</dbReference>
<sequence>MRPLLRCALALGLLLPSVSLLAASPTASRMLSGELQGAPWRLDVPADWNGELVMLAHGYEPVGVPRTTPMAANDSTAPLLGAGYAVAQSAYSSQGWAVADAIADMERLRQRAQAELKHVRRTWMLGFSMGGAVTVGSLERFPQYYAGGVSLCGANLSGEQLATDLLTTLVAFDYFFPAAKGLPPAGLASRGTIALPQDALYQGIANALQRDPSRAALLARRLQVSSNALAGTISLHALVLHELANRSGGMPVGNAGVAYSGFGDDAAFNAGVERFEAVPTAQAYVRSRLALTGALKRPLVIQFNNDDPTIVPHMQAVYPLLAAQARARPLPKVLPAVGQGHCGFSGAQVVEALKAAARP</sequence>
<dbReference type="Proteomes" id="UP000092256">
    <property type="component" value="Unassembled WGS sequence"/>
</dbReference>
<dbReference type="InterPro" id="IPR029058">
    <property type="entry name" value="AB_hydrolase_fold"/>
</dbReference>
<keyword evidence="1" id="KW-0732">Signal</keyword>